<protein>
    <submittedName>
        <fullName evidence="1">Uncharacterized protein</fullName>
    </submittedName>
</protein>
<organism evidence="1">
    <name type="scientific">marine sediment metagenome</name>
    <dbReference type="NCBI Taxonomy" id="412755"/>
    <lineage>
        <taxon>unclassified sequences</taxon>
        <taxon>metagenomes</taxon>
        <taxon>ecological metagenomes</taxon>
    </lineage>
</organism>
<name>A0A0F9F7Q9_9ZZZZ</name>
<dbReference type="AlphaFoldDB" id="A0A0F9F7Q9"/>
<dbReference type="EMBL" id="LAZR01022281">
    <property type="protein sequence ID" value="KKL82424.1"/>
    <property type="molecule type" value="Genomic_DNA"/>
</dbReference>
<accession>A0A0F9F7Q9</accession>
<proteinExistence type="predicted"/>
<gene>
    <name evidence="1" type="ORF">LCGC14_1984890</name>
</gene>
<reference evidence="1" key="1">
    <citation type="journal article" date="2015" name="Nature">
        <title>Complex archaea that bridge the gap between prokaryotes and eukaryotes.</title>
        <authorList>
            <person name="Spang A."/>
            <person name="Saw J.H."/>
            <person name="Jorgensen S.L."/>
            <person name="Zaremba-Niedzwiedzka K."/>
            <person name="Martijn J."/>
            <person name="Lind A.E."/>
            <person name="van Eijk R."/>
            <person name="Schleper C."/>
            <person name="Guy L."/>
            <person name="Ettema T.J."/>
        </authorList>
    </citation>
    <scope>NUCLEOTIDE SEQUENCE</scope>
</reference>
<comment type="caution">
    <text evidence="1">The sequence shown here is derived from an EMBL/GenBank/DDBJ whole genome shotgun (WGS) entry which is preliminary data.</text>
</comment>
<evidence type="ECO:0000313" key="1">
    <source>
        <dbReference type="EMBL" id="KKL82424.1"/>
    </source>
</evidence>
<sequence length="148" mass="17615">MKLEKENDLLKYLLSVVKQSTTNLIDMNEIEILIDNKNLFQYYDLIINFFIKNKILNLKINENEERKLIISDKKKFLEEIQILLGQPKERQDKIVEIIPEPLTTNNKKEIKINLEIPIVISFPPSLTKEVESLREKFSDLKILELIFW</sequence>